<dbReference type="InterPro" id="IPR036397">
    <property type="entry name" value="RNaseH_sf"/>
</dbReference>
<dbReference type="SUPFAM" id="SSF53098">
    <property type="entry name" value="Ribonuclease H-like"/>
    <property type="match status" value="1"/>
</dbReference>
<evidence type="ECO:0000313" key="2">
    <source>
        <dbReference type="EMBL" id="PAL20885.1"/>
    </source>
</evidence>
<dbReference type="Gene3D" id="3.30.420.10">
    <property type="entry name" value="Ribonuclease H-like superfamily/Ribonuclease H"/>
    <property type="match status" value="1"/>
</dbReference>
<sequence length="66" mass="7590">MIGSLDRIIEWRGKSGTISVDTGPEYIIGKLLEWAAKQRVILQHIQSGQPQQNAYIERCNRTVRHE</sequence>
<dbReference type="Proteomes" id="UP000216033">
    <property type="component" value="Unassembled WGS sequence"/>
</dbReference>
<dbReference type="Pfam" id="PF13683">
    <property type="entry name" value="rve_3"/>
    <property type="match status" value="1"/>
</dbReference>
<dbReference type="PANTHER" id="PTHR47515:SF2">
    <property type="entry name" value="INTEGRASE CORE DOMAIN PROTEIN"/>
    <property type="match status" value="1"/>
</dbReference>
<dbReference type="PANTHER" id="PTHR47515">
    <property type="entry name" value="LOW CALCIUM RESPONSE LOCUS PROTEIN T"/>
    <property type="match status" value="1"/>
</dbReference>
<evidence type="ECO:0000313" key="3">
    <source>
        <dbReference type="Proteomes" id="UP000216033"/>
    </source>
</evidence>
<feature type="domain" description="Integrase catalytic" evidence="1">
    <location>
        <begin position="1"/>
        <end position="66"/>
    </location>
</feature>
<comment type="caution">
    <text evidence="2">The sequence shown here is derived from an EMBL/GenBank/DDBJ whole genome shotgun (WGS) entry which is preliminary data.</text>
</comment>
<name>A0A270B764_9PROT</name>
<dbReference type="OrthoDB" id="9813285at2"/>
<accession>A0A270B764</accession>
<reference evidence="2 3" key="1">
    <citation type="submission" date="2017-04" db="EMBL/GenBank/DDBJ databases">
        <title>Kefir bacterial isolates.</title>
        <authorList>
            <person name="Kim Y."/>
            <person name="Blasche S."/>
            <person name="Patil K.R."/>
        </authorList>
    </citation>
    <scope>NUCLEOTIDE SEQUENCE [LARGE SCALE GENOMIC DNA]</scope>
    <source>
        <strain evidence="2 3">KR-2</strain>
    </source>
</reference>
<dbReference type="InterPro" id="IPR012337">
    <property type="entry name" value="RNaseH-like_sf"/>
</dbReference>
<evidence type="ECO:0000259" key="1">
    <source>
        <dbReference type="PROSITE" id="PS50994"/>
    </source>
</evidence>
<dbReference type="PROSITE" id="PS50994">
    <property type="entry name" value="INTEGRASE"/>
    <property type="match status" value="1"/>
</dbReference>
<dbReference type="InterPro" id="IPR001584">
    <property type="entry name" value="Integrase_cat-core"/>
</dbReference>
<proteinExistence type="predicted"/>
<organism evidence="2 3">
    <name type="scientific">Acetobacter syzygii</name>
    <dbReference type="NCBI Taxonomy" id="146476"/>
    <lineage>
        <taxon>Bacteria</taxon>
        <taxon>Pseudomonadati</taxon>
        <taxon>Pseudomonadota</taxon>
        <taxon>Alphaproteobacteria</taxon>
        <taxon>Acetobacterales</taxon>
        <taxon>Acetobacteraceae</taxon>
        <taxon>Acetobacter</taxon>
    </lineage>
</organism>
<protein>
    <recommendedName>
        <fullName evidence="1">Integrase catalytic domain-containing protein</fullName>
    </recommendedName>
</protein>
<gene>
    <name evidence="2" type="ORF">B9K05_12385</name>
</gene>
<dbReference type="EMBL" id="NDFP01000017">
    <property type="protein sequence ID" value="PAL20885.1"/>
    <property type="molecule type" value="Genomic_DNA"/>
</dbReference>
<dbReference type="AlphaFoldDB" id="A0A270B764"/>
<dbReference type="GO" id="GO:0003676">
    <property type="term" value="F:nucleic acid binding"/>
    <property type="evidence" value="ECO:0007669"/>
    <property type="project" value="InterPro"/>
</dbReference>
<keyword evidence="3" id="KW-1185">Reference proteome</keyword>
<dbReference type="GO" id="GO:0015074">
    <property type="term" value="P:DNA integration"/>
    <property type="evidence" value="ECO:0007669"/>
    <property type="project" value="InterPro"/>
</dbReference>